<feature type="signal peptide" evidence="1">
    <location>
        <begin position="1"/>
        <end position="17"/>
    </location>
</feature>
<accession>A0A1G4B942</accession>
<protein>
    <submittedName>
        <fullName evidence="2">Uncharacterized protein</fullName>
    </submittedName>
</protein>
<name>A0A1G4B942_9PEZI</name>
<sequence length="63" mass="6520">MQIKFFLATVFASMVLATPAIKQLSSLDHPKLVGRPKGATTPSGGSCCSSLEGLCSSDCVSDE</sequence>
<dbReference type="AlphaFoldDB" id="A0A1G4B942"/>
<dbReference type="OrthoDB" id="4791449at2759"/>
<comment type="caution">
    <text evidence="2">The sequence shown here is derived from an EMBL/GenBank/DDBJ whole genome shotgun (WGS) entry which is preliminary data.</text>
</comment>
<organism evidence="2 3">
    <name type="scientific">Colletotrichum orchidophilum</name>
    <dbReference type="NCBI Taxonomy" id="1209926"/>
    <lineage>
        <taxon>Eukaryota</taxon>
        <taxon>Fungi</taxon>
        <taxon>Dikarya</taxon>
        <taxon>Ascomycota</taxon>
        <taxon>Pezizomycotina</taxon>
        <taxon>Sordariomycetes</taxon>
        <taxon>Hypocreomycetidae</taxon>
        <taxon>Glomerellales</taxon>
        <taxon>Glomerellaceae</taxon>
        <taxon>Colletotrichum</taxon>
    </lineage>
</organism>
<gene>
    <name evidence="2" type="ORF">CORC01_06793</name>
</gene>
<proteinExistence type="predicted"/>
<dbReference type="EMBL" id="MJBS01000052">
    <property type="protein sequence ID" value="OHE97930.1"/>
    <property type="molecule type" value="Genomic_DNA"/>
</dbReference>
<reference evidence="2 3" key="1">
    <citation type="submission" date="2016-09" db="EMBL/GenBank/DDBJ databases">
        <authorList>
            <person name="Capua I."/>
            <person name="De Benedictis P."/>
            <person name="Joannis T."/>
            <person name="Lombin L.H."/>
            <person name="Cattoli G."/>
        </authorList>
    </citation>
    <scope>NUCLEOTIDE SEQUENCE [LARGE SCALE GENOMIC DNA]</scope>
    <source>
        <strain evidence="2 3">IMI 309357</strain>
    </source>
</reference>
<keyword evidence="1" id="KW-0732">Signal</keyword>
<dbReference type="Proteomes" id="UP000176998">
    <property type="component" value="Unassembled WGS sequence"/>
</dbReference>
<keyword evidence="3" id="KW-1185">Reference proteome</keyword>
<evidence type="ECO:0000256" key="1">
    <source>
        <dbReference type="SAM" id="SignalP"/>
    </source>
</evidence>
<dbReference type="GeneID" id="34559942"/>
<evidence type="ECO:0000313" key="2">
    <source>
        <dbReference type="EMBL" id="OHE97930.1"/>
    </source>
</evidence>
<dbReference type="RefSeq" id="XP_022475082.1">
    <property type="nucleotide sequence ID" value="XM_022618432.1"/>
</dbReference>
<evidence type="ECO:0000313" key="3">
    <source>
        <dbReference type="Proteomes" id="UP000176998"/>
    </source>
</evidence>
<feature type="chain" id="PRO_5009602623" evidence="1">
    <location>
        <begin position="18"/>
        <end position="63"/>
    </location>
</feature>